<dbReference type="AlphaFoldDB" id="A0A7J7L425"/>
<organism evidence="1 2">
    <name type="scientific">Kingdonia uniflora</name>
    <dbReference type="NCBI Taxonomy" id="39325"/>
    <lineage>
        <taxon>Eukaryota</taxon>
        <taxon>Viridiplantae</taxon>
        <taxon>Streptophyta</taxon>
        <taxon>Embryophyta</taxon>
        <taxon>Tracheophyta</taxon>
        <taxon>Spermatophyta</taxon>
        <taxon>Magnoliopsida</taxon>
        <taxon>Ranunculales</taxon>
        <taxon>Circaeasteraceae</taxon>
        <taxon>Kingdonia</taxon>
    </lineage>
</organism>
<protein>
    <submittedName>
        <fullName evidence="1">Uncharacterized protein</fullName>
    </submittedName>
</protein>
<dbReference type="Gene3D" id="3.40.50.2000">
    <property type="entry name" value="Glycogen Phosphorylase B"/>
    <property type="match status" value="1"/>
</dbReference>
<dbReference type="OrthoDB" id="999826at2759"/>
<proteinExistence type="predicted"/>
<dbReference type="Proteomes" id="UP000541444">
    <property type="component" value="Unassembled WGS sequence"/>
</dbReference>
<gene>
    <name evidence="1" type="ORF">GIB67_036413</name>
</gene>
<name>A0A7J7L425_9MAGN</name>
<accession>A0A7J7L425</accession>
<comment type="caution">
    <text evidence="1">The sequence shown here is derived from an EMBL/GenBank/DDBJ whole genome shotgun (WGS) entry which is preliminary data.</text>
</comment>
<sequence length="131" mass="14476">MIEDSESHLSILIPSMLGSLLHCQTIMRLIKLIWSRSQAVLRLRNEKIQCKLLEGISSTVPGQLENLIRKNPEKISCVIADETIGWALEVVQKIGIPNAAFYPAAAGFKALCLQIPKLIQADIIDTDGKNI</sequence>
<evidence type="ECO:0000313" key="2">
    <source>
        <dbReference type="Proteomes" id="UP000541444"/>
    </source>
</evidence>
<dbReference type="SUPFAM" id="SSF53756">
    <property type="entry name" value="UDP-Glycosyltransferase/glycogen phosphorylase"/>
    <property type="match status" value="1"/>
</dbReference>
<keyword evidence="2" id="KW-1185">Reference proteome</keyword>
<reference evidence="1 2" key="1">
    <citation type="journal article" date="2020" name="IScience">
        <title>Genome Sequencing of the Endangered Kingdonia uniflora (Circaeasteraceae, Ranunculales) Reveals Potential Mechanisms of Evolutionary Specialization.</title>
        <authorList>
            <person name="Sun Y."/>
            <person name="Deng T."/>
            <person name="Zhang A."/>
            <person name="Moore M.J."/>
            <person name="Landis J.B."/>
            <person name="Lin N."/>
            <person name="Zhang H."/>
            <person name="Zhang X."/>
            <person name="Huang J."/>
            <person name="Zhang X."/>
            <person name="Sun H."/>
            <person name="Wang H."/>
        </authorList>
    </citation>
    <scope>NUCLEOTIDE SEQUENCE [LARGE SCALE GENOMIC DNA]</scope>
    <source>
        <strain evidence="1">TB1705</strain>
        <tissue evidence="1">Leaf</tissue>
    </source>
</reference>
<dbReference type="EMBL" id="JACGCM010002659">
    <property type="protein sequence ID" value="KAF6137376.1"/>
    <property type="molecule type" value="Genomic_DNA"/>
</dbReference>
<evidence type="ECO:0000313" key="1">
    <source>
        <dbReference type="EMBL" id="KAF6137376.1"/>
    </source>
</evidence>